<keyword evidence="3" id="KW-0964">Secreted</keyword>
<comment type="subcellular location">
    <subcellularLocation>
        <location evidence="1">Host cell</location>
    </subcellularLocation>
    <subcellularLocation>
        <location evidence="2">Secreted</location>
    </subcellularLocation>
</comment>
<dbReference type="EMBL" id="CAJVPP010003314">
    <property type="protein sequence ID" value="CAG8626356.1"/>
    <property type="molecule type" value="Genomic_DNA"/>
</dbReference>
<protein>
    <submittedName>
        <fullName evidence="5">6320_t:CDS:1</fullName>
    </submittedName>
</protein>
<evidence type="ECO:0000256" key="3">
    <source>
        <dbReference type="ARBA" id="ARBA00022525"/>
    </source>
</evidence>
<evidence type="ECO:0000313" key="6">
    <source>
        <dbReference type="Proteomes" id="UP000789375"/>
    </source>
</evidence>
<sequence length="92" mass="10804">MTICTTPNFQKFFFFYLKIVDHPSLVSCKGNKSAFKISVKTNNNLSILKEILKEKRSPCFDDFASDELILWRVNFEQSIINEMITNVNTRKY</sequence>
<dbReference type="GO" id="GO:0005576">
    <property type="term" value="C:extracellular region"/>
    <property type="evidence" value="ECO:0007669"/>
    <property type="project" value="UniProtKB-SubCell"/>
</dbReference>
<name>A0A9N9GUJ2_FUNMO</name>
<keyword evidence="6" id="KW-1185">Reference proteome</keyword>
<evidence type="ECO:0000313" key="5">
    <source>
        <dbReference type="EMBL" id="CAG8626356.1"/>
    </source>
</evidence>
<gene>
    <name evidence="5" type="ORF">FMOSSE_LOCUS10255</name>
</gene>
<accession>A0A9N9GUJ2</accession>
<dbReference type="GO" id="GO:0043657">
    <property type="term" value="C:host cell"/>
    <property type="evidence" value="ECO:0007669"/>
    <property type="project" value="UniProtKB-SubCell"/>
</dbReference>
<evidence type="ECO:0000256" key="1">
    <source>
        <dbReference type="ARBA" id="ARBA00004340"/>
    </source>
</evidence>
<dbReference type="Proteomes" id="UP000789375">
    <property type="component" value="Unassembled WGS sequence"/>
</dbReference>
<dbReference type="AlphaFoldDB" id="A0A9N9GUJ2"/>
<feature type="domain" description="Crinkler effector protein N-terminal" evidence="4">
    <location>
        <begin position="30"/>
        <end position="78"/>
    </location>
</feature>
<evidence type="ECO:0000259" key="4">
    <source>
        <dbReference type="Pfam" id="PF20147"/>
    </source>
</evidence>
<dbReference type="Pfam" id="PF20147">
    <property type="entry name" value="Crinkler"/>
    <property type="match status" value="1"/>
</dbReference>
<organism evidence="5 6">
    <name type="scientific">Funneliformis mosseae</name>
    <name type="common">Endomycorrhizal fungus</name>
    <name type="synonym">Glomus mosseae</name>
    <dbReference type="NCBI Taxonomy" id="27381"/>
    <lineage>
        <taxon>Eukaryota</taxon>
        <taxon>Fungi</taxon>
        <taxon>Fungi incertae sedis</taxon>
        <taxon>Mucoromycota</taxon>
        <taxon>Glomeromycotina</taxon>
        <taxon>Glomeromycetes</taxon>
        <taxon>Glomerales</taxon>
        <taxon>Glomeraceae</taxon>
        <taxon>Funneliformis</taxon>
    </lineage>
</organism>
<reference evidence="5" key="1">
    <citation type="submission" date="2021-06" db="EMBL/GenBank/DDBJ databases">
        <authorList>
            <person name="Kallberg Y."/>
            <person name="Tangrot J."/>
            <person name="Rosling A."/>
        </authorList>
    </citation>
    <scope>NUCLEOTIDE SEQUENCE</scope>
    <source>
        <strain evidence="5">87-6 pot B 2015</strain>
    </source>
</reference>
<proteinExistence type="predicted"/>
<feature type="non-terminal residue" evidence="5">
    <location>
        <position position="92"/>
    </location>
</feature>
<evidence type="ECO:0000256" key="2">
    <source>
        <dbReference type="ARBA" id="ARBA00004613"/>
    </source>
</evidence>
<comment type="caution">
    <text evidence="5">The sequence shown here is derived from an EMBL/GenBank/DDBJ whole genome shotgun (WGS) entry which is preliminary data.</text>
</comment>
<dbReference type="InterPro" id="IPR045379">
    <property type="entry name" value="Crinkler_N"/>
</dbReference>